<comment type="function">
    <text evidence="5 6">Structural component of flagellum, the bacterial motility apparatus. Part of the rod structure of flagellar basal body.</text>
</comment>
<dbReference type="EMBL" id="FNOM01000006">
    <property type="protein sequence ID" value="SDX23670.1"/>
    <property type="molecule type" value="Genomic_DNA"/>
</dbReference>
<dbReference type="AlphaFoldDB" id="A0A1H3A1M3"/>
<comment type="subcellular location">
    <subcellularLocation>
        <location evidence="1 6">Bacterial flagellum basal body</location>
    </subcellularLocation>
</comment>
<evidence type="ECO:0000313" key="7">
    <source>
        <dbReference type="EMBL" id="SDX23670.1"/>
    </source>
</evidence>
<dbReference type="GO" id="GO:0030694">
    <property type="term" value="C:bacterial-type flagellum basal body, rod"/>
    <property type="evidence" value="ECO:0007669"/>
    <property type="project" value="InterPro"/>
</dbReference>
<evidence type="ECO:0000256" key="3">
    <source>
        <dbReference type="ARBA" id="ARBA00014376"/>
    </source>
</evidence>
<reference evidence="7 8" key="1">
    <citation type="submission" date="2016-10" db="EMBL/GenBank/DDBJ databases">
        <authorList>
            <person name="de Groot N.N."/>
        </authorList>
    </citation>
    <scope>NUCLEOTIDE SEQUENCE [LARGE SCALE GENOMIC DNA]</scope>
    <source>
        <strain evidence="7 8">CGMCC 1.8894</strain>
    </source>
</reference>
<evidence type="ECO:0000256" key="6">
    <source>
        <dbReference type="PIRNR" id="PIRNR002889"/>
    </source>
</evidence>
<keyword evidence="4 6" id="KW-0975">Bacterial flagellum</keyword>
<dbReference type="PIRSF" id="PIRSF002889">
    <property type="entry name" value="Rod_FlgB"/>
    <property type="match status" value="1"/>
</dbReference>
<evidence type="ECO:0000256" key="5">
    <source>
        <dbReference type="ARBA" id="ARBA00024934"/>
    </source>
</evidence>
<accession>A0A1H3A1M3</accession>
<keyword evidence="7" id="KW-0282">Flagellum</keyword>
<name>A0A1H3A1M3_9RHOB</name>
<evidence type="ECO:0000256" key="1">
    <source>
        <dbReference type="ARBA" id="ARBA00004117"/>
    </source>
</evidence>
<organism evidence="7 8">
    <name type="scientific">Roseicitreum antarcticum</name>
    <dbReference type="NCBI Taxonomy" id="564137"/>
    <lineage>
        <taxon>Bacteria</taxon>
        <taxon>Pseudomonadati</taxon>
        <taxon>Pseudomonadota</taxon>
        <taxon>Alphaproteobacteria</taxon>
        <taxon>Rhodobacterales</taxon>
        <taxon>Paracoccaceae</taxon>
        <taxon>Roseicitreum</taxon>
    </lineage>
</organism>
<evidence type="ECO:0000256" key="2">
    <source>
        <dbReference type="ARBA" id="ARBA00009677"/>
    </source>
</evidence>
<evidence type="ECO:0000313" key="8">
    <source>
        <dbReference type="Proteomes" id="UP000198539"/>
    </source>
</evidence>
<comment type="subunit">
    <text evidence="6">The basal body constitutes a major portion of the flagellar organelle and consists of a number of rings mounted on a central rod.</text>
</comment>
<dbReference type="STRING" id="564137.SAMN04488238_106173"/>
<dbReference type="GO" id="GO:0071973">
    <property type="term" value="P:bacterial-type flagellum-dependent cell motility"/>
    <property type="evidence" value="ECO:0007669"/>
    <property type="project" value="InterPro"/>
</dbReference>
<keyword evidence="7" id="KW-0966">Cell projection</keyword>
<dbReference type="InterPro" id="IPR006300">
    <property type="entry name" value="FlgB"/>
</dbReference>
<keyword evidence="8" id="KW-1185">Reference proteome</keyword>
<dbReference type="Proteomes" id="UP000198539">
    <property type="component" value="Unassembled WGS sequence"/>
</dbReference>
<gene>
    <name evidence="7" type="ORF">SAMN04488238_106173</name>
</gene>
<keyword evidence="7" id="KW-0969">Cilium</keyword>
<sequence length="131" mass="13941">MFRSLELSRMAQAMATHAAKRQSVISQNVAHADTPGYRAQDVHPFSDVYGTTPDRLTLRTTHEGHLPGRAAPGFAAGLRAVDRSAATGNVNGNSVSLENEMVQAATTRLSYETALGVYSSLRAITRAARGG</sequence>
<proteinExistence type="inferred from homology"/>
<protein>
    <recommendedName>
        <fullName evidence="3 6">Flagellar basal body rod protein FlgB</fullName>
    </recommendedName>
</protein>
<evidence type="ECO:0000256" key="4">
    <source>
        <dbReference type="ARBA" id="ARBA00023143"/>
    </source>
</evidence>
<dbReference type="OrthoDB" id="9788334at2"/>
<comment type="similarity">
    <text evidence="2 6">Belongs to the flagella basal body rod proteins family.</text>
</comment>
<dbReference type="RefSeq" id="WP_092889687.1">
    <property type="nucleotide sequence ID" value="NZ_CP061498.1"/>
</dbReference>